<accession>A0A6J7TV55</accession>
<evidence type="ECO:0000313" key="8">
    <source>
        <dbReference type="EMBL" id="CAB5057521.1"/>
    </source>
</evidence>
<keyword evidence="6" id="KW-0961">Cell wall biogenesis/degradation</keyword>
<evidence type="ECO:0000256" key="6">
    <source>
        <dbReference type="ARBA" id="ARBA00023316"/>
    </source>
</evidence>
<dbReference type="EMBL" id="CAFBQS010000002">
    <property type="protein sequence ID" value="CAB5057521.1"/>
    <property type="molecule type" value="Genomic_DNA"/>
</dbReference>
<protein>
    <submittedName>
        <fullName evidence="8">Unannotated protein</fullName>
    </submittedName>
</protein>
<evidence type="ECO:0000256" key="5">
    <source>
        <dbReference type="ARBA" id="ARBA00023239"/>
    </source>
</evidence>
<evidence type="ECO:0000256" key="2">
    <source>
        <dbReference type="ARBA" id="ARBA00022692"/>
    </source>
</evidence>
<evidence type="ECO:0000256" key="1">
    <source>
        <dbReference type="ARBA" id="ARBA00022475"/>
    </source>
</evidence>
<keyword evidence="3 7" id="KW-1133">Transmembrane helix</keyword>
<dbReference type="Gene3D" id="3.30.1490.480">
    <property type="entry name" value="Endolytic murein transglycosylase"/>
    <property type="match status" value="1"/>
</dbReference>
<dbReference type="Pfam" id="PF02618">
    <property type="entry name" value="YceG"/>
    <property type="match status" value="1"/>
</dbReference>
<feature type="transmembrane region" description="Helical" evidence="7">
    <location>
        <begin position="20"/>
        <end position="40"/>
    </location>
</feature>
<proteinExistence type="inferred from homology"/>
<keyword evidence="2 7" id="KW-0812">Transmembrane</keyword>
<dbReference type="GO" id="GO:0071555">
    <property type="term" value="P:cell wall organization"/>
    <property type="evidence" value="ECO:0007669"/>
    <property type="project" value="UniProtKB-KW"/>
</dbReference>
<name>A0A6J7TV55_9ZZZZ</name>
<dbReference type="HAMAP" id="MF_02065">
    <property type="entry name" value="MltG"/>
    <property type="match status" value="1"/>
</dbReference>
<dbReference type="AlphaFoldDB" id="A0A6J7TV55"/>
<dbReference type="PANTHER" id="PTHR30518:SF2">
    <property type="entry name" value="ENDOLYTIC MUREIN TRANSGLYCOSYLASE"/>
    <property type="match status" value="1"/>
</dbReference>
<reference evidence="8" key="1">
    <citation type="submission" date="2020-05" db="EMBL/GenBank/DDBJ databases">
        <authorList>
            <person name="Chiriac C."/>
            <person name="Salcher M."/>
            <person name="Ghai R."/>
            <person name="Kavagutti S V."/>
        </authorList>
    </citation>
    <scope>NUCLEOTIDE SEQUENCE</scope>
</reference>
<organism evidence="8">
    <name type="scientific">freshwater metagenome</name>
    <dbReference type="NCBI Taxonomy" id="449393"/>
    <lineage>
        <taxon>unclassified sequences</taxon>
        <taxon>metagenomes</taxon>
        <taxon>ecological metagenomes</taxon>
    </lineage>
</organism>
<keyword evidence="5" id="KW-0456">Lyase</keyword>
<evidence type="ECO:0000256" key="7">
    <source>
        <dbReference type="SAM" id="Phobius"/>
    </source>
</evidence>
<dbReference type="NCBIfam" id="TIGR00247">
    <property type="entry name" value="endolytic transglycosylase MltG"/>
    <property type="match status" value="1"/>
</dbReference>
<sequence length="359" mass="39543">MPMADELETAQLVPKRTVNVKAIIAISVAFAILIAGILFWNHNHPDLDFPAATKGTEIEVIIPAGSAGVEIGRILAKAGVVKTSLIFFRAATADKRAESISAGLYLLNTHLSAKEAIEQLLDKKRLQGKFLIVEGARLNEIKANLVENGFTSDQINKAFASLKIPKGFESGNLEGILFPASYTILPSEDISTLLQGAVNRFAQELKSISYYTYAEELKFRPSELLTIASIVQAEGFTDEDFGKVSRVIFNRLKIGMPLQMDSTLMYANKSRGEIRVTNRELKIPSKYNTYKYKGLPPGPIGSPGGAALMATIKPTPGDWLYFVTVSPGDTRFTDKYSEFLTFKREFIRNYQAGLFKGSK</sequence>
<evidence type="ECO:0000256" key="3">
    <source>
        <dbReference type="ARBA" id="ARBA00022989"/>
    </source>
</evidence>
<keyword evidence="4 7" id="KW-0472">Membrane</keyword>
<dbReference type="PANTHER" id="PTHR30518">
    <property type="entry name" value="ENDOLYTIC MUREIN TRANSGLYCOSYLASE"/>
    <property type="match status" value="1"/>
</dbReference>
<gene>
    <name evidence="8" type="ORF">UFOPK4366_00027</name>
</gene>
<keyword evidence="1" id="KW-1003">Cell membrane</keyword>
<evidence type="ECO:0000256" key="4">
    <source>
        <dbReference type="ARBA" id="ARBA00023136"/>
    </source>
</evidence>
<dbReference type="InterPro" id="IPR003770">
    <property type="entry name" value="MLTG-like"/>
</dbReference>
<dbReference type="GO" id="GO:0016829">
    <property type="term" value="F:lyase activity"/>
    <property type="evidence" value="ECO:0007669"/>
    <property type="project" value="UniProtKB-KW"/>
</dbReference>